<reference evidence="2" key="1">
    <citation type="submission" date="2022-04" db="EMBL/GenBank/DDBJ databases">
        <title>A functionally conserved STORR gene fusion in Papaver species that diverged 16.8 million years ago.</title>
        <authorList>
            <person name="Catania T."/>
        </authorList>
    </citation>
    <scope>NUCLEOTIDE SEQUENCE</scope>
    <source>
        <strain evidence="2">S-188037</strain>
    </source>
</reference>
<comment type="caution">
    <text evidence="2">The sequence shown here is derived from an EMBL/GenBank/DDBJ whole genome shotgun (WGS) entry which is preliminary data.</text>
</comment>
<feature type="region of interest" description="Disordered" evidence="1">
    <location>
        <begin position="14"/>
        <end position="42"/>
    </location>
</feature>
<proteinExistence type="predicted"/>
<dbReference type="AlphaFoldDB" id="A0AAD4SJN7"/>
<dbReference type="EMBL" id="JAJJMB010010308">
    <property type="protein sequence ID" value="KAI3909976.1"/>
    <property type="molecule type" value="Genomic_DNA"/>
</dbReference>
<evidence type="ECO:0000313" key="2">
    <source>
        <dbReference type="EMBL" id="KAI3909976.1"/>
    </source>
</evidence>
<keyword evidence="3" id="KW-1185">Reference proteome</keyword>
<accession>A0AAD4SJN7</accession>
<dbReference type="Proteomes" id="UP001202328">
    <property type="component" value="Unassembled WGS sequence"/>
</dbReference>
<evidence type="ECO:0000256" key="1">
    <source>
        <dbReference type="SAM" id="MobiDB-lite"/>
    </source>
</evidence>
<protein>
    <submittedName>
        <fullName evidence="2">Uncharacterized protein</fullName>
    </submittedName>
</protein>
<evidence type="ECO:0000313" key="3">
    <source>
        <dbReference type="Proteomes" id="UP001202328"/>
    </source>
</evidence>
<name>A0AAD4SJN7_9MAGN</name>
<organism evidence="2 3">
    <name type="scientific">Papaver atlanticum</name>
    <dbReference type="NCBI Taxonomy" id="357466"/>
    <lineage>
        <taxon>Eukaryota</taxon>
        <taxon>Viridiplantae</taxon>
        <taxon>Streptophyta</taxon>
        <taxon>Embryophyta</taxon>
        <taxon>Tracheophyta</taxon>
        <taxon>Spermatophyta</taxon>
        <taxon>Magnoliopsida</taxon>
        <taxon>Ranunculales</taxon>
        <taxon>Papaveraceae</taxon>
        <taxon>Papaveroideae</taxon>
        <taxon>Papaver</taxon>
    </lineage>
</organism>
<sequence>MSSLNFCTADAVLGTPTPLEDSDVKKRKQVETEEPAAEVGEKKDKIHSTLDAVRKLPTNVDCGTYAITMFVELLVPCFTRRPHMKITSQVHHYEVCAKFIIIIGVYRFAV</sequence>
<gene>
    <name evidence="2" type="ORF">MKW98_013030</name>
</gene>